<keyword evidence="12" id="KW-1185">Reference proteome</keyword>
<dbReference type="Pfam" id="PF00989">
    <property type="entry name" value="PAS"/>
    <property type="match status" value="1"/>
</dbReference>
<dbReference type="EC" id="2.7.13.3" evidence="2"/>
<dbReference type="SUPFAM" id="SSF55874">
    <property type="entry name" value="ATPase domain of HSP90 chaperone/DNA topoisomerase II/histidine kinase"/>
    <property type="match status" value="1"/>
</dbReference>
<dbReference type="PROSITE" id="PS50112">
    <property type="entry name" value="PAS"/>
    <property type="match status" value="2"/>
</dbReference>
<keyword evidence="3" id="KW-0597">Phosphoprotein</keyword>
<evidence type="ECO:0000256" key="7">
    <source>
        <dbReference type="ARBA" id="ARBA00022840"/>
    </source>
</evidence>
<dbReference type="EMBL" id="JAEPIV010000022">
    <property type="protein sequence ID" value="MBK4722221.1"/>
    <property type="molecule type" value="Genomic_DNA"/>
</dbReference>
<feature type="domain" description="PAS" evidence="9">
    <location>
        <begin position="140"/>
        <end position="185"/>
    </location>
</feature>
<dbReference type="Pfam" id="PF08448">
    <property type="entry name" value="PAS_4"/>
    <property type="match status" value="2"/>
</dbReference>
<comment type="caution">
    <text evidence="11">The sequence shown here is derived from an EMBL/GenBank/DDBJ whole genome shotgun (WGS) entry which is preliminary data.</text>
</comment>
<sequence>MEPTEFKRMPWLNGLLDAMDAGIVVLDRHGRVQFWNRWMERASGTPEPGIHGQELVEALPSLRNTRLHNAVRDVLETGAPSVLSHTLNPVLFPLRCADGRRMVHNVLIRPFIVSNASYCLIQVSDVTAVVNRERVLREQRDARYRAIVDTAPDAIVTTDTRGVVQWANGAAARQFGFPPNELIGQHVSLFLAEGSPDWSGLLERDPAGRPAPVELIGRKRDGTRIDLEVSLARWESEGRSFITGVLRDITERRRTREELKANALAMRQLAEQTKATLDALPAHIAVLDHGGHIIFVNKAWAESGPQAGFLGDGSAIGDDYLEACAATRSGAEHADALIEGLRGLLRGGSPVSIEYPGLSHAGARWYRCLAAPMAAGPFGGAVLMHIDVTEIKSMEAALRKLVGQKSTLLREVNHRVKNSLQLVSSLLTLQTMSLPGAAERVHFQDARSRIDAIARVHSRLYQTEQFQTIEFGSYLNELCTDLSRASGGDTLGSIEVRAERVDLPIDQAAPLGLIANELITNAIKHRGASPANVLVSLDRADDLLALTVTDQGPGLPAGFDMRRSRSLGMRLITSLTGQVGATVTLMPVDRGTSFRIALTMPETRGPILEDSAAEWNG</sequence>
<dbReference type="SUPFAM" id="SSF55785">
    <property type="entry name" value="PYP-like sensor domain (PAS domain)"/>
    <property type="match status" value="3"/>
</dbReference>
<dbReference type="Pfam" id="PF07568">
    <property type="entry name" value="HisKA_2"/>
    <property type="match status" value="1"/>
</dbReference>
<dbReference type="InterPro" id="IPR000014">
    <property type="entry name" value="PAS"/>
</dbReference>
<reference evidence="11 12" key="1">
    <citation type="submission" date="2021-01" db="EMBL/GenBank/DDBJ databases">
        <title>Azospirillum sp. YIM DDC1 draft genome.</title>
        <authorList>
            <person name="Wang Y.-X."/>
        </authorList>
    </citation>
    <scope>NUCLEOTIDE SEQUENCE [LARGE SCALE GENOMIC DNA]</scope>
    <source>
        <strain evidence="11 12">YIM DDC1</strain>
    </source>
</reference>
<dbReference type="InterPro" id="IPR000700">
    <property type="entry name" value="PAS-assoc_C"/>
</dbReference>
<feature type="domain" description="PAC" evidence="10">
    <location>
        <begin position="209"/>
        <end position="261"/>
    </location>
</feature>
<evidence type="ECO:0000256" key="6">
    <source>
        <dbReference type="ARBA" id="ARBA00022777"/>
    </source>
</evidence>
<evidence type="ECO:0000256" key="1">
    <source>
        <dbReference type="ARBA" id="ARBA00000085"/>
    </source>
</evidence>
<evidence type="ECO:0000259" key="10">
    <source>
        <dbReference type="PROSITE" id="PS50113"/>
    </source>
</evidence>
<evidence type="ECO:0000256" key="5">
    <source>
        <dbReference type="ARBA" id="ARBA00022741"/>
    </source>
</evidence>
<dbReference type="PROSITE" id="PS50113">
    <property type="entry name" value="PAC"/>
    <property type="match status" value="1"/>
</dbReference>
<dbReference type="InterPro" id="IPR036890">
    <property type="entry name" value="HATPase_C_sf"/>
</dbReference>
<keyword evidence="5" id="KW-0547">Nucleotide-binding</keyword>
<dbReference type="InterPro" id="IPR013767">
    <property type="entry name" value="PAS_fold"/>
</dbReference>
<dbReference type="CDD" id="cd00130">
    <property type="entry name" value="PAS"/>
    <property type="match status" value="2"/>
</dbReference>
<evidence type="ECO:0000256" key="2">
    <source>
        <dbReference type="ARBA" id="ARBA00012438"/>
    </source>
</evidence>
<dbReference type="SMART" id="SM00091">
    <property type="entry name" value="PAS"/>
    <property type="match status" value="2"/>
</dbReference>
<dbReference type="InterPro" id="IPR003594">
    <property type="entry name" value="HATPase_dom"/>
</dbReference>
<dbReference type="InterPro" id="IPR035965">
    <property type="entry name" value="PAS-like_dom_sf"/>
</dbReference>
<dbReference type="Proteomes" id="UP000654452">
    <property type="component" value="Unassembled WGS sequence"/>
</dbReference>
<evidence type="ECO:0000313" key="11">
    <source>
        <dbReference type="EMBL" id="MBK4722221.1"/>
    </source>
</evidence>
<dbReference type="InterPro" id="IPR011495">
    <property type="entry name" value="Sig_transdc_His_kin_sub2_dim/P"/>
</dbReference>
<accession>A0ABS1I598</accession>
<proteinExistence type="predicted"/>
<dbReference type="Pfam" id="PF02518">
    <property type="entry name" value="HATPase_c"/>
    <property type="match status" value="1"/>
</dbReference>
<evidence type="ECO:0000256" key="3">
    <source>
        <dbReference type="ARBA" id="ARBA00022553"/>
    </source>
</evidence>
<dbReference type="PANTHER" id="PTHR41523:SF8">
    <property type="entry name" value="ETHYLENE RESPONSE SENSOR PROTEIN"/>
    <property type="match status" value="1"/>
</dbReference>
<keyword evidence="7" id="KW-0067">ATP-binding</keyword>
<evidence type="ECO:0000259" key="9">
    <source>
        <dbReference type="PROSITE" id="PS50112"/>
    </source>
</evidence>
<keyword evidence="6" id="KW-0418">Kinase</keyword>
<dbReference type="PANTHER" id="PTHR41523">
    <property type="entry name" value="TWO-COMPONENT SYSTEM SENSOR PROTEIN"/>
    <property type="match status" value="1"/>
</dbReference>
<gene>
    <name evidence="11" type="ORF">JJL56_25545</name>
</gene>
<organism evidence="11 12">
    <name type="scientific">Azospirillum aestuarii</name>
    <dbReference type="NCBI Taxonomy" id="2802052"/>
    <lineage>
        <taxon>Bacteria</taxon>
        <taxon>Pseudomonadati</taxon>
        <taxon>Pseudomonadota</taxon>
        <taxon>Alphaproteobacteria</taxon>
        <taxon>Rhodospirillales</taxon>
        <taxon>Azospirillaceae</taxon>
        <taxon>Azospirillum</taxon>
    </lineage>
</organism>
<dbReference type="NCBIfam" id="TIGR00229">
    <property type="entry name" value="sensory_box"/>
    <property type="match status" value="2"/>
</dbReference>
<evidence type="ECO:0000313" key="12">
    <source>
        <dbReference type="Proteomes" id="UP000654452"/>
    </source>
</evidence>
<dbReference type="SMART" id="SM00086">
    <property type="entry name" value="PAC"/>
    <property type="match status" value="2"/>
</dbReference>
<comment type="catalytic activity">
    <reaction evidence="1">
        <text>ATP + protein L-histidine = ADP + protein N-phospho-L-histidine.</text>
        <dbReference type="EC" id="2.7.13.3"/>
    </reaction>
</comment>
<evidence type="ECO:0000256" key="8">
    <source>
        <dbReference type="ARBA" id="ARBA00023026"/>
    </source>
</evidence>
<dbReference type="InterPro" id="IPR001610">
    <property type="entry name" value="PAC"/>
</dbReference>
<feature type="domain" description="PAS" evidence="9">
    <location>
        <begin position="8"/>
        <end position="78"/>
    </location>
</feature>
<dbReference type="Gene3D" id="3.30.565.10">
    <property type="entry name" value="Histidine kinase-like ATPase, C-terminal domain"/>
    <property type="match status" value="1"/>
</dbReference>
<evidence type="ECO:0000256" key="4">
    <source>
        <dbReference type="ARBA" id="ARBA00022679"/>
    </source>
</evidence>
<keyword evidence="8" id="KW-0843">Virulence</keyword>
<dbReference type="SMART" id="SM00387">
    <property type="entry name" value="HATPase_c"/>
    <property type="match status" value="1"/>
</dbReference>
<dbReference type="InterPro" id="IPR013656">
    <property type="entry name" value="PAS_4"/>
</dbReference>
<name>A0ABS1I598_9PROT</name>
<keyword evidence="4" id="KW-0808">Transferase</keyword>
<dbReference type="Gene3D" id="3.30.450.20">
    <property type="entry name" value="PAS domain"/>
    <property type="match status" value="3"/>
</dbReference>
<protein>
    <recommendedName>
        <fullName evidence="2">histidine kinase</fullName>
        <ecNumber evidence="2">2.7.13.3</ecNumber>
    </recommendedName>
</protein>